<dbReference type="InterPro" id="IPR004358">
    <property type="entry name" value="Sig_transdc_His_kin-like_C"/>
</dbReference>
<dbReference type="InterPro" id="IPR003661">
    <property type="entry name" value="HisK_dim/P_dom"/>
</dbReference>
<evidence type="ECO:0000256" key="3">
    <source>
        <dbReference type="ARBA" id="ARBA00022553"/>
    </source>
</evidence>
<evidence type="ECO:0000256" key="7">
    <source>
        <dbReference type="ARBA" id="ARBA00022840"/>
    </source>
</evidence>
<dbReference type="SMART" id="SM00086">
    <property type="entry name" value="PAC"/>
    <property type="match status" value="3"/>
</dbReference>
<proteinExistence type="predicted"/>
<dbReference type="InterPro" id="IPR001610">
    <property type="entry name" value="PAC"/>
</dbReference>
<dbReference type="PROSITE" id="PS50109">
    <property type="entry name" value="HIS_KIN"/>
    <property type="match status" value="1"/>
</dbReference>
<dbReference type="InterPro" id="IPR000700">
    <property type="entry name" value="PAS-assoc_C"/>
</dbReference>
<feature type="domain" description="PAC" evidence="11">
    <location>
        <begin position="346"/>
        <end position="397"/>
    </location>
</feature>
<evidence type="ECO:0000313" key="13">
    <source>
        <dbReference type="Proteomes" id="UP000256869"/>
    </source>
</evidence>
<keyword evidence="8" id="KW-0902">Two-component regulatory system</keyword>
<dbReference type="Gene3D" id="1.10.287.130">
    <property type="match status" value="1"/>
</dbReference>
<dbReference type="EMBL" id="QRDY01000036">
    <property type="protein sequence ID" value="RED51890.1"/>
    <property type="molecule type" value="Genomic_DNA"/>
</dbReference>
<dbReference type="SUPFAM" id="SSF55874">
    <property type="entry name" value="ATPase domain of HSP90 chaperone/DNA topoisomerase II/histidine kinase"/>
    <property type="match status" value="1"/>
</dbReference>
<dbReference type="Proteomes" id="UP000256869">
    <property type="component" value="Unassembled WGS sequence"/>
</dbReference>
<keyword evidence="13" id="KW-1185">Reference proteome</keyword>
<dbReference type="InterPro" id="IPR005467">
    <property type="entry name" value="His_kinase_dom"/>
</dbReference>
<feature type="domain" description="PAS" evidence="10">
    <location>
        <begin position="23"/>
        <end position="85"/>
    </location>
</feature>
<evidence type="ECO:0000256" key="1">
    <source>
        <dbReference type="ARBA" id="ARBA00000085"/>
    </source>
</evidence>
<dbReference type="CDD" id="cd00130">
    <property type="entry name" value="PAS"/>
    <property type="match status" value="3"/>
</dbReference>
<feature type="domain" description="PAC" evidence="11">
    <location>
        <begin position="94"/>
        <end position="146"/>
    </location>
</feature>
<dbReference type="InterPro" id="IPR013767">
    <property type="entry name" value="PAS_fold"/>
</dbReference>
<dbReference type="Gene3D" id="3.30.565.10">
    <property type="entry name" value="Histidine kinase-like ATPase, C-terminal domain"/>
    <property type="match status" value="1"/>
</dbReference>
<evidence type="ECO:0000256" key="8">
    <source>
        <dbReference type="ARBA" id="ARBA00023012"/>
    </source>
</evidence>
<dbReference type="InterPro" id="IPR003594">
    <property type="entry name" value="HATPase_dom"/>
</dbReference>
<dbReference type="SUPFAM" id="SSF47384">
    <property type="entry name" value="Homodimeric domain of signal transducing histidine kinase"/>
    <property type="match status" value="1"/>
</dbReference>
<sequence>MLFILCTRVMKINNNYFTTEINEMLVLNSFLNLTSDAVYVIDLNGRIMAVNKKFEELHGWTREEIVGKEIPMSAEDREISLEIFHRILNGEQVTVLEAAKISNNGSFFYADVTISPVKNEEGMLVALVVIERDITDRKQAEDLLRESEERYRVLVDCSPEPIVVCHELIIVFVNPAAVKLLGANSSGELIGQHASRFLLDETMLALPKYVDELLKGGKASEGAELSLIRTDGKIIHVEYRAVPINLQGVKSVQLLFRDVTDRKKAESELADKEMELSRILQLSPEPILLHQAGRITFVNDRGIELLNGTKKEEFVGLPIIDFFCASCHPLILERMRKVVQIDDYMEFVEMKLKRLDGELIDVEVASICVHRNIRAPIVQVVIRDLTERKKTEEMIRRSDKLSIAGELAAGVAHEIRNPLTALRGFMQLLSAKKTDYVDIMLVEIDRINHIVNEFIGMAKPQALNFIRCDIRDLMDNVIIFLHPQALLYNVELKITIQAPISPIECEPNQIKQVFMNVLKNAIESMPQGGEVEIVIAMKEDRDIIVRIVDQGVGIPEDRMEKIGEPFFSLKESGTGLGLMVCHRIIEAHQGRITISSVVNEGTTVEIELPSKGL</sequence>
<dbReference type="PRINTS" id="PR00344">
    <property type="entry name" value="BCTRLSENSOR"/>
</dbReference>
<dbReference type="Pfam" id="PF00989">
    <property type="entry name" value="PAS"/>
    <property type="match status" value="1"/>
</dbReference>
<keyword evidence="6 12" id="KW-0418">Kinase</keyword>
<evidence type="ECO:0000256" key="5">
    <source>
        <dbReference type="ARBA" id="ARBA00022741"/>
    </source>
</evidence>
<gene>
    <name evidence="12" type="ORF">DFP95_13616</name>
</gene>
<dbReference type="SMART" id="SM00388">
    <property type="entry name" value="HisKA"/>
    <property type="match status" value="1"/>
</dbReference>
<dbReference type="Pfam" id="PF02518">
    <property type="entry name" value="HATPase_c"/>
    <property type="match status" value="1"/>
</dbReference>
<dbReference type="EC" id="2.7.13.3" evidence="2"/>
<accession>A0A3D9HQY9</accession>
<dbReference type="Gene3D" id="3.30.450.20">
    <property type="entry name" value="PAS domain"/>
    <property type="match status" value="3"/>
</dbReference>
<feature type="domain" description="Histidine kinase" evidence="9">
    <location>
        <begin position="410"/>
        <end position="612"/>
    </location>
</feature>
<comment type="caution">
    <text evidence="12">The sequence shown here is derived from an EMBL/GenBank/DDBJ whole genome shotgun (WGS) entry which is preliminary data.</text>
</comment>
<evidence type="ECO:0000256" key="6">
    <source>
        <dbReference type="ARBA" id="ARBA00022777"/>
    </source>
</evidence>
<dbReference type="InterPro" id="IPR036097">
    <property type="entry name" value="HisK_dim/P_sf"/>
</dbReference>
<dbReference type="GO" id="GO:0000155">
    <property type="term" value="F:phosphorelay sensor kinase activity"/>
    <property type="evidence" value="ECO:0007669"/>
    <property type="project" value="InterPro"/>
</dbReference>
<comment type="catalytic activity">
    <reaction evidence="1">
        <text>ATP + protein L-histidine = ADP + protein N-phospho-L-histidine.</text>
        <dbReference type="EC" id="2.7.13.3"/>
    </reaction>
</comment>
<dbReference type="GO" id="GO:0006355">
    <property type="term" value="P:regulation of DNA-templated transcription"/>
    <property type="evidence" value="ECO:0007669"/>
    <property type="project" value="InterPro"/>
</dbReference>
<keyword evidence="3" id="KW-0597">Phosphoprotein</keyword>
<organism evidence="12 13">
    <name type="scientific">Cohnella lupini</name>
    <dbReference type="NCBI Taxonomy" id="1294267"/>
    <lineage>
        <taxon>Bacteria</taxon>
        <taxon>Bacillati</taxon>
        <taxon>Bacillota</taxon>
        <taxon>Bacilli</taxon>
        <taxon>Bacillales</taxon>
        <taxon>Paenibacillaceae</taxon>
        <taxon>Cohnella</taxon>
    </lineage>
</organism>
<dbReference type="NCBIfam" id="TIGR00229">
    <property type="entry name" value="sensory_box"/>
    <property type="match status" value="3"/>
</dbReference>
<keyword evidence="5" id="KW-0547">Nucleotide-binding</keyword>
<dbReference type="InterPro" id="IPR036890">
    <property type="entry name" value="HATPase_C_sf"/>
</dbReference>
<dbReference type="SUPFAM" id="SSF55785">
    <property type="entry name" value="PYP-like sensor domain (PAS domain)"/>
    <property type="match status" value="3"/>
</dbReference>
<name>A0A3D9HQY9_9BACL</name>
<dbReference type="PROSITE" id="PS50112">
    <property type="entry name" value="PAS"/>
    <property type="match status" value="1"/>
</dbReference>
<dbReference type="AlphaFoldDB" id="A0A3D9HQY9"/>
<dbReference type="Pfam" id="PF13426">
    <property type="entry name" value="PAS_9"/>
    <property type="match status" value="2"/>
</dbReference>
<dbReference type="SMART" id="SM00091">
    <property type="entry name" value="PAS"/>
    <property type="match status" value="3"/>
</dbReference>
<dbReference type="GO" id="GO:0005524">
    <property type="term" value="F:ATP binding"/>
    <property type="evidence" value="ECO:0007669"/>
    <property type="project" value="UniProtKB-KW"/>
</dbReference>
<dbReference type="Pfam" id="PF00512">
    <property type="entry name" value="HisKA"/>
    <property type="match status" value="1"/>
</dbReference>
<evidence type="ECO:0000259" key="11">
    <source>
        <dbReference type="PROSITE" id="PS50113"/>
    </source>
</evidence>
<protein>
    <recommendedName>
        <fullName evidence="2">histidine kinase</fullName>
        <ecNumber evidence="2">2.7.13.3</ecNumber>
    </recommendedName>
</protein>
<dbReference type="InterPro" id="IPR035965">
    <property type="entry name" value="PAS-like_dom_sf"/>
</dbReference>
<evidence type="ECO:0000256" key="2">
    <source>
        <dbReference type="ARBA" id="ARBA00012438"/>
    </source>
</evidence>
<dbReference type="PANTHER" id="PTHR43065:SF34">
    <property type="entry name" value="SPORULATION KINASE A"/>
    <property type="match status" value="1"/>
</dbReference>
<dbReference type="CDD" id="cd00082">
    <property type="entry name" value="HisKA"/>
    <property type="match status" value="1"/>
</dbReference>
<evidence type="ECO:0000259" key="9">
    <source>
        <dbReference type="PROSITE" id="PS50109"/>
    </source>
</evidence>
<evidence type="ECO:0000313" key="12">
    <source>
        <dbReference type="EMBL" id="RED51890.1"/>
    </source>
</evidence>
<evidence type="ECO:0000256" key="4">
    <source>
        <dbReference type="ARBA" id="ARBA00022679"/>
    </source>
</evidence>
<keyword evidence="7" id="KW-0067">ATP-binding</keyword>
<dbReference type="SMART" id="SM00387">
    <property type="entry name" value="HATPase_c"/>
    <property type="match status" value="1"/>
</dbReference>
<dbReference type="InterPro" id="IPR000014">
    <property type="entry name" value="PAS"/>
</dbReference>
<evidence type="ECO:0000259" key="10">
    <source>
        <dbReference type="PROSITE" id="PS50112"/>
    </source>
</evidence>
<dbReference type="PANTHER" id="PTHR43065">
    <property type="entry name" value="SENSOR HISTIDINE KINASE"/>
    <property type="match status" value="1"/>
</dbReference>
<dbReference type="PROSITE" id="PS50113">
    <property type="entry name" value="PAC"/>
    <property type="match status" value="3"/>
</dbReference>
<reference evidence="12 13" key="1">
    <citation type="submission" date="2018-07" db="EMBL/GenBank/DDBJ databases">
        <title>Genomic Encyclopedia of Type Strains, Phase III (KMG-III): the genomes of soil and plant-associated and newly described type strains.</title>
        <authorList>
            <person name="Whitman W."/>
        </authorList>
    </citation>
    <scope>NUCLEOTIDE SEQUENCE [LARGE SCALE GENOMIC DNA]</scope>
    <source>
        <strain evidence="12 13">CECT 8236</strain>
    </source>
</reference>
<feature type="domain" description="PAC" evidence="11">
    <location>
        <begin position="221"/>
        <end position="271"/>
    </location>
</feature>
<keyword evidence="4" id="KW-0808">Transferase</keyword>